<evidence type="ECO:0000313" key="4">
    <source>
        <dbReference type="EMBL" id="KAH0778789.1"/>
    </source>
</evidence>
<dbReference type="PANTHER" id="PTHR46148">
    <property type="entry name" value="CHROMO DOMAIN-CONTAINING PROTEIN"/>
    <property type="match status" value="1"/>
</dbReference>
<name>A0ABQ7WDG2_SOLTU</name>
<feature type="domain" description="Tf2-1-like SH3-like" evidence="3">
    <location>
        <begin position="295"/>
        <end position="358"/>
    </location>
</feature>
<keyword evidence="1" id="KW-0812">Transmembrane</keyword>
<keyword evidence="1" id="KW-1133">Transmembrane helix</keyword>
<dbReference type="InterPro" id="IPR041588">
    <property type="entry name" value="Integrase_H2C2"/>
</dbReference>
<evidence type="ECO:0000259" key="2">
    <source>
        <dbReference type="Pfam" id="PF17921"/>
    </source>
</evidence>
<keyword evidence="1" id="KW-0472">Membrane</keyword>
<evidence type="ECO:0000256" key="1">
    <source>
        <dbReference type="SAM" id="Phobius"/>
    </source>
</evidence>
<dbReference type="Pfam" id="PF17921">
    <property type="entry name" value="Integrase_H2C2"/>
    <property type="match status" value="1"/>
</dbReference>
<dbReference type="Pfam" id="PF24626">
    <property type="entry name" value="SH3_Tf2-1"/>
    <property type="match status" value="1"/>
</dbReference>
<comment type="caution">
    <text evidence="4">The sequence shown here is derived from an EMBL/GenBank/DDBJ whole genome shotgun (WGS) entry which is preliminary data.</text>
</comment>
<organism evidence="4 5">
    <name type="scientific">Solanum tuberosum</name>
    <name type="common">Potato</name>
    <dbReference type="NCBI Taxonomy" id="4113"/>
    <lineage>
        <taxon>Eukaryota</taxon>
        <taxon>Viridiplantae</taxon>
        <taxon>Streptophyta</taxon>
        <taxon>Embryophyta</taxon>
        <taxon>Tracheophyta</taxon>
        <taxon>Spermatophyta</taxon>
        <taxon>Magnoliopsida</taxon>
        <taxon>eudicotyledons</taxon>
        <taxon>Gunneridae</taxon>
        <taxon>Pentapetalae</taxon>
        <taxon>asterids</taxon>
        <taxon>lamiids</taxon>
        <taxon>Solanales</taxon>
        <taxon>Solanaceae</taxon>
        <taxon>Solanoideae</taxon>
        <taxon>Solaneae</taxon>
        <taxon>Solanum</taxon>
    </lineage>
</organism>
<dbReference type="InterPro" id="IPR056924">
    <property type="entry name" value="SH3_Tf2-1"/>
</dbReference>
<dbReference type="PANTHER" id="PTHR46148:SF57">
    <property type="entry name" value="OS12G0499874 PROTEIN"/>
    <property type="match status" value="1"/>
</dbReference>
<accession>A0ABQ7WDG2</accession>
<dbReference type="EMBL" id="JAIVGD010000002">
    <property type="protein sequence ID" value="KAH0778789.1"/>
    <property type="molecule type" value="Genomic_DNA"/>
</dbReference>
<keyword evidence="5" id="KW-1185">Reference proteome</keyword>
<protein>
    <submittedName>
        <fullName evidence="4">Uncharacterized protein</fullName>
    </submittedName>
</protein>
<proteinExistence type="predicted"/>
<evidence type="ECO:0000313" key="5">
    <source>
        <dbReference type="Proteomes" id="UP000826656"/>
    </source>
</evidence>
<gene>
    <name evidence="4" type="ORF">KY290_005216</name>
</gene>
<dbReference type="Proteomes" id="UP000826656">
    <property type="component" value="Unassembled WGS sequence"/>
</dbReference>
<feature type="domain" description="Integrase zinc-binding" evidence="2">
    <location>
        <begin position="178"/>
        <end position="219"/>
    </location>
</feature>
<sequence length="373" mass="42676">MALTKKKVKFVLSKACEKSFQELNDKLTSASALLFGGITYMVFMLMSLPTTKACNVRSSKKDLNLRQRRWLELVNDYDMSVLCNPDKVNVVVDALSWLSMGSVSHIDDDKKELVRDVPRLARLGVRLVDSTIGSVMVHNGSKLSFVSDVKAKKDFDPTLVESKETMLKMFVEAFSQGIDEAHSSRYSIHPRDTKMYHDLQEVYWWNGMKKDIAKFVANYHSSIDMASFEALYGRRCRSPIGWFEVGKVSLIGSKLVHEAMEKVRLIRERLKTAQSRQKSYDDVRMRDLEFDVDYWVYFKILSLKGVMRFGKKGKFSSSYVGPYKILKRIGKVAYELDLPNYLVSVHPVFHVSLLNKCVGDPTSIVSLENLCIK</sequence>
<evidence type="ECO:0000259" key="3">
    <source>
        <dbReference type="Pfam" id="PF24626"/>
    </source>
</evidence>
<reference evidence="4 5" key="1">
    <citation type="journal article" date="2021" name="bioRxiv">
        <title>Chromosome-scale and haplotype-resolved genome assembly of a tetraploid potato cultivar.</title>
        <authorList>
            <person name="Sun H."/>
            <person name="Jiao W.-B."/>
            <person name="Krause K."/>
            <person name="Campoy J.A."/>
            <person name="Goel M."/>
            <person name="Folz-Donahue K."/>
            <person name="Kukat C."/>
            <person name="Huettel B."/>
            <person name="Schneeberger K."/>
        </authorList>
    </citation>
    <scope>NUCLEOTIDE SEQUENCE [LARGE SCALE GENOMIC DNA]</scope>
    <source>
        <strain evidence="4">SolTubOtavaFocal</strain>
        <tissue evidence="4">Leaves</tissue>
    </source>
</reference>
<feature type="transmembrane region" description="Helical" evidence="1">
    <location>
        <begin position="27"/>
        <end position="48"/>
    </location>
</feature>
<dbReference type="Gene3D" id="1.10.340.70">
    <property type="match status" value="1"/>
</dbReference>